<sequence length="178" mass="19618">MRLQTKKGIYPAPLFNVKSGAGFTLIEVLLYAALLSLFFGFSIVSTINIFSMNRLFLERTEVLQNQEFIRQKIRWAFHQAREISVPSPNLSSATNLTLTAYDSSLNPISFSFSSSSLLLSLSGGELVPLEGGRVRVASFLADHRSSSQTSSTLMVTIGLQSRQDPRVSSTVVYSLSFP</sequence>
<accession>A0A1F6BYT1</accession>
<reference evidence="2 3" key="1">
    <citation type="journal article" date="2016" name="Nat. Commun.">
        <title>Thousands of microbial genomes shed light on interconnected biogeochemical processes in an aquifer system.</title>
        <authorList>
            <person name="Anantharaman K."/>
            <person name="Brown C.T."/>
            <person name="Hug L.A."/>
            <person name="Sharon I."/>
            <person name="Castelle C.J."/>
            <person name="Probst A.J."/>
            <person name="Thomas B.C."/>
            <person name="Singh A."/>
            <person name="Wilkins M.J."/>
            <person name="Karaoz U."/>
            <person name="Brodie E.L."/>
            <person name="Williams K.H."/>
            <person name="Hubbard S.S."/>
            <person name="Banfield J.F."/>
        </authorList>
    </citation>
    <scope>NUCLEOTIDE SEQUENCE [LARGE SCALE GENOMIC DNA]</scope>
</reference>
<proteinExistence type="predicted"/>
<protein>
    <recommendedName>
        <fullName evidence="4">Prepilin-type N-terminal cleavage/methylation domain-containing protein</fullName>
    </recommendedName>
</protein>
<evidence type="ECO:0000313" key="3">
    <source>
        <dbReference type="Proteomes" id="UP000176996"/>
    </source>
</evidence>
<evidence type="ECO:0008006" key="4">
    <source>
        <dbReference type="Google" id="ProtNLM"/>
    </source>
</evidence>
<keyword evidence="1" id="KW-0472">Membrane</keyword>
<dbReference type="AlphaFoldDB" id="A0A1F6BYT1"/>
<organism evidence="2 3">
    <name type="scientific">Candidatus Jorgensenbacteria bacterium RIFCSPLOWO2_01_FULL_45_25b</name>
    <dbReference type="NCBI Taxonomy" id="1798471"/>
    <lineage>
        <taxon>Bacteria</taxon>
        <taxon>Candidatus Joergenseniibacteriota</taxon>
    </lineage>
</organism>
<evidence type="ECO:0000313" key="2">
    <source>
        <dbReference type="EMBL" id="OGG42071.1"/>
    </source>
</evidence>
<name>A0A1F6BYT1_9BACT</name>
<evidence type="ECO:0000256" key="1">
    <source>
        <dbReference type="SAM" id="Phobius"/>
    </source>
</evidence>
<keyword evidence="1" id="KW-1133">Transmembrane helix</keyword>
<gene>
    <name evidence="2" type="ORF">A3A21_03530</name>
</gene>
<comment type="caution">
    <text evidence="2">The sequence shown here is derived from an EMBL/GenBank/DDBJ whole genome shotgun (WGS) entry which is preliminary data.</text>
</comment>
<dbReference type="Proteomes" id="UP000176996">
    <property type="component" value="Unassembled WGS sequence"/>
</dbReference>
<dbReference type="STRING" id="1798471.A3A21_03530"/>
<keyword evidence="1" id="KW-0812">Transmembrane</keyword>
<dbReference type="EMBL" id="MFKK01000008">
    <property type="protein sequence ID" value="OGG42071.1"/>
    <property type="molecule type" value="Genomic_DNA"/>
</dbReference>
<feature type="transmembrane region" description="Helical" evidence="1">
    <location>
        <begin position="28"/>
        <end position="50"/>
    </location>
</feature>